<evidence type="ECO:0000313" key="2">
    <source>
        <dbReference type="Proteomes" id="UP001433508"/>
    </source>
</evidence>
<name>A0ACC3STQ7_LIPKO</name>
<dbReference type="EMBL" id="MU971436">
    <property type="protein sequence ID" value="KAK9235016.1"/>
    <property type="molecule type" value="Genomic_DNA"/>
</dbReference>
<proteinExistence type="predicted"/>
<sequence length="330" mass="35620">MVSTTILIIILGSQPRRVFKKTLSSNYTMASQLKNIAIIGASGSVGKVILDAFVGASQFNVTVLSRSTSSATFPAGFTVRKSDFSEQDLVSAFKGQDAVISVVGLGGFTDQKKFIDAAVSAGVKRFIPSEFSANTLSPAVLQLLPVFEQKKEVLEYLKTKEASGLTWTAIWTALFFDWCLNNGFLGFEIATRTATIWDGGNNVFTLTNADQLRRAVIAVLERPAQTANRNLYIASVETSQKELLAALEEATSSKWTVTDTTTDKQVSEGLEKLGKGDMTGALILVRATSLGNTPNLRANYVRDEQLANDILGLKLESVEETVKRVVGASS</sequence>
<organism evidence="1 2">
    <name type="scientific">Lipomyces kononenkoae</name>
    <name type="common">Yeast</name>
    <dbReference type="NCBI Taxonomy" id="34357"/>
    <lineage>
        <taxon>Eukaryota</taxon>
        <taxon>Fungi</taxon>
        <taxon>Dikarya</taxon>
        <taxon>Ascomycota</taxon>
        <taxon>Saccharomycotina</taxon>
        <taxon>Lipomycetes</taxon>
        <taxon>Lipomycetales</taxon>
        <taxon>Lipomycetaceae</taxon>
        <taxon>Lipomyces</taxon>
    </lineage>
</organism>
<protein>
    <submittedName>
        <fullName evidence="1">Uncharacterized protein</fullName>
    </submittedName>
</protein>
<keyword evidence="2" id="KW-1185">Reference proteome</keyword>
<reference evidence="2" key="1">
    <citation type="journal article" date="2024" name="Front. Bioeng. Biotechnol.">
        <title>Genome-scale model development and genomic sequencing of the oleaginous clade Lipomyces.</title>
        <authorList>
            <person name="Czajka J.J."/>
            <person name="Han Y."/>
            <person name="Kim J."/>
            <person name="Mondo S.J."/>
            <person name="Hofstad B.A."/>
            <person name="Robles A."/>
            <person name="Haridas S."/>
            <person name="Riley R."/>
            <person name="LaButti K."/>
            <person name="Pangilinan J."/>
            <person name="Andreopoulos W."/>
            <person name="Lipzen A."/>
            <person name="Yan J."/>
            <person name="Wang M."/>
            <person name="Ng V."/>
            <person name="Grigoriev I.V."/>
            <person name="Spatafora J.W."/>
            <person name="Magnuson J.K."/>
            <person name="Baker S.E."/>
            <person name="Pomraning K.R."/>
        </authorList>
    </citation>
    <scope>NUCLEOTIDE SEQUENCE [LARGE SCALE GENOMIC DNA]</scope>
    <source>
        <strain evidence="2">CBS 7786</strain>
    </source>
</reference>
<comment type="caution">
    <text evidence="1">The sequence shown here is derived from an EMBL/GenBank/DDBJ whole genome shotgun (WGS) entry which is preliminary data.</text>
</comment>
<evidence type="ECO:0000313" key="1">
    <source>
        <dbReference type="EMBL" id="KAK9235016.1"/>
    </source>
</evidence>
<dbReference type="Proteomes" id="UP001433508">
    <property type="component" value="Unassembled WGS sequence"/>
</dbReference>
<accession>A0ACC3STQ7</accession>
<gene>
    <name evidence="1" type="ORF">V1525DRAFT_411243</name>
</gene>